<dbReference type="Gene3D" id="1.10.10.10">
    <property type="entry name" value="Winged helix-like DNA-binding domain superfamily/Winged helix DNA-binding domain"/>
    <property type="match status" value="1"/>
</dbReference>
<dbReference type="EMBL" id="SFCC01000002">
    <property type="protein sequence ID" value="RZQ65364.1"/>
    <property type="molecule type" value="Genomic_DNA"/>
</dbReference>
<dbReference type="SMART" id="SM00347">
    <property type="entry name" value="HTH_MARR"/>
    <property type="match status" value="1"/>
</dbReference>
<evidence type="ECO:0000313" key="3">
    <source>
        <dbReference type="Proteomes" id="UP000292003"/>
    </source>
</evidence>
<evidence type="ECO:0000313" key="2">
    <source>
        <dbReference type="EMBL" id="RZQ65364.1"/>
    </source>
</evidence>
<gene>
    <name evidence="2" type="ORF">EWH70_05680</name>
</gene>
<dbReference type="InterPro" id="IPR039422">
    <property type="entry name" value="MarR/SlyA-like"/>
</dbReference>
<dbReference type="SUPFAM" id="SSF46785">
    <property type="entry name" value="Winged helix' DNA-binding domain"/>
    <property type="match status" value="1"/>
</dbReference>
<name>A0A4Q7JFK6_9PSEU</name>
<comment type="caution">
    <text evidence="2">The sequence shown here is derived from an EMBL/GenBank/DDBJ whole genome shotgun (WGS) entry which is preliminary data.</text>
</comment>
<dbReference type="Pfam" id="PF01047">
    <property type="entry name" value="MarR"/>
    <property type="match status" value="1"/>
</dbReference>
<dbReference type="InterPro" id="IPR036390">
    <property type="entry name" value="WH_DNA-bd_sf"/>
</dbReference>
<dbReference type="OrthoDB" id="5195026at2"/>
<protein>
    <submittedName>
        <fullName evidence="2">MarR family transcriptional regulator</fullName>
    </submittedName>
</protein>
<sequence>MLCQVSTETVAWKRLLALHNRVEHELARVVRRHGLGLTEFRALDALVNSASGSLRIQELAGAIGLDQSSVSRLVARLERDELSERDICEDDRRGVYTAITEHGRSRHAEAEPDYAAALKRALDEVHGDPELTPIVTALRG</sequence>
<evidence type="ECO:0000259" key="1">
    <source>
        <dbReference type="PROSITE" id="PS50995"/>
    </source>
</evidence>
<dbReference type="Proteomes" id="UP000292003">
    <property type="component" value="Unassembled WGS sequence"/>
</dbReference>
<dbReference type="PANTHER" id="PTHR33164:SF99">
    <property type="entry name" value="MARR FAMILY REGULATORY PROTEIN"/>
    <property type="match status" value="1"/>
</dbReference>
<feature type="domain" description="HTH marR-type" evidence="1">
    <location>
        <begin position="1"/>
        <end position="140"/>
    </location>
</feature>
<dbReference type="GO" id="GO:0006950">
    <property type="term" value="P:response to stress"/>
    <property type="evidence" value="ECO:0007669"/>
    <property type="project" value="TreeGrafter"/>
</dbReference>
<reference evidence="2 3" key="1">
    <citation type="submission" date="2019-02" db="EMBL/GenBank/DDBJ databases">
        <title>Draft genome sequence of Amycolatopsis sp. 8-3EHSu isolated from roots of Suaeda maritima.</title>
        <authorList>
            <person name="Duangmal K."/>
            <person name="Chantavorakit T."/>
        </authorList>
    </citation>
    <scope>NUCLEOTIDE SEQUENCE [LARGE SCALE GENOMIC DNA]</scope>
    <source>
        <strain evidence="2 3">8-3EHSu</strain>
    </source>
</reference>
<dbReference type="InterPro" id="IPR036388">
    <property type="entry name" value="WH-like_DNA-bd_sf"/>
</dbReference>
<keyword evidence="3" id="KW-1185">Reference proteome</keyword>
<organism evidence="2 3">
    <name type="scientific">Amycolatopsis suaedae</name>
    <dbReference type="NCBI Taxonomy" id="2510978"/>
    <lineage>
        <taxon>Bacteria</taxon>
        <taxon>Bacillati</taxon>
        <taxon>Actinomycetota</taxon>
        <taxon>Actinomycetes</taxon>
        <taxon>Pseudonocardiales</taxon>
        <taxon>Pseudonocardiaceae</taxon>
        <taxon>Amycolatopsis</taxon>
    </lineage>
</organism>
<accession>A0A4Q7JFK6</accession>
<dbReference type="InterPro" id="IPR000835">
    <property type="entry name" value="HTH_MarR-typ"/>
</dbReference>
<proteinExistence type="predicted"/>
<dbReference type="PROSITE" id="PS50995">
    <property type="entry name" value="HTH_MARR_2"/>
    <property type="match status" value="1"/>
</dbReference>
<dbReference type="AlphaFoldDB" id="A0A4Q7JFK6"/>
<dbReference type="GO" id="GO:0003700">
    <property type="term" value="F:DNA-binding transcription factor activity"/>
    <property type="evidence" value="ECO:0007669"/>
    <property type="project" value="InterPro"/>
</dbReference>
<dbReference type="PANTHER" id="PTHR33164">
    <property type="entry name" value="TRANSCRIPTIONAL REGULATOR, MARR FAMILY"/>
    <property type="match status" value="1"/>
</dbReference>